<protein>
    <submittedName>
        <fullName evidence="1">Uncharacterized protein</fullName>
    </submittedName>
</protein>
<gene>
    <name evidence="1" type="ORF">DPEC_G00196780</name>
</gene>
<evidence type="ECO:0000313" key="2">
    <source>
        <dbReference type="Proteomes" id="UP001157502"/>
    </source>
</evidence>
<sequence>MRVPLARPSGGAIVTPVHRGFHKGPEERWEGPRERKKKRETLLTTAGESGAFRATLGDRARTVAWKMDGEGPPRWECVSGAPSPPRSHEHTRRGQRPRGLRLPLSLPTQTLTRLPYLCYSIPFLHK</sequence>
<comment type="caution">
    <text evidence="1">The sequence shown here is derived from an EMBL/GenBank/DDBJ whole genome shotgun (WGS) entry which is preliminary data.</text>
</comment>
<reference evidence="1" key="1">
    <citation type="submission" date="2021-05" db="EMBL/GenBank/DDBJ databases">
        <authorList>
            <person name="Pan Q."/>
            <person name="Jouanno E."/>
            <person name="Zahm M."/>
            <person name="Klopp C."/>
            <person name="Cabau C."/>
            <person name="Louis A."/>
            <person name="Berthelot C."/>
            <person name="Parey E."/>
            <person name="Roest Crollius H."/>
            <person name="Montfort J."/>
            <person name="Robinson-Rechavi M."/>
            <person name="Bouchez O."/>
            <person name="Lampietro C."/>
            <person name="Lopez Roques C."/>
            <person name="Donnadieu C."/>
            <person name="Postlethwait J."/>
            <person name="Bobe J."/>
            <person name="Dillon D."/>
            <person name="Chandos A."/>
            <person name="von Hippel F."/>
            <person name="Guiguen Y."/>
        </authorList>
    </citation>
    <scope>NUCLEOTIDE SEQUENCE</scope>
    <source>
        <strain evidence="1">YG-Jan2019</strain>
    </source>
</reference>
<accession>A0ACC2G7V1</accession>
<organism evidence="1 2">
    <name type="scientific">Dallia pectoralis</name>
    <name type="common">Alaska blackfish</name>
    <dbReference type="NCBI Taxonomy" id="75939"/>
    <lineage>
        <taxon>Eukaryota</taxon>
        <taxon>Metazoa</taxon>
        <taxon>Chordata</taxon>
        <taxon>Craniata</taxon>
        <taxon>Vertebrata</taxon>
        <taxon>Euteleostomi</taxon>
        <taxon>Actinopterygii</taxon>
        <taxon>Neopterygii</taxon>
        <taxon>Teleostei</taxon>
        <taxon>Protacanthopterygii</taxon>
        <taxon>Esociformes</taxon>
        <taxon>Umbridae</taxon>
        <taxon>Dallia</taxon>
    </lineage>
</organism>
<evidence type="ECO:0000313" key="1">
    <source>
        <dbReference type="EMBL" id="KAJ7999666.1"/>
    </source>
</evidence>
<dbReference type="EMBL" id="CM055743">
    <property type="protein sequence ID" value="KAJ7999666.1"/>
    <property type="molecule type" value="Genomic_DNA"/>
</dbReference>
<keyword evidence="2" id="KW-1185">Reference proteome</keyword>
<dbReference type="Proteomes" id="UP001157502">
    <property type="component" value="Chromosome 16"/>
</dbReference>
<name>A0ACC2G7V1_DALPE</name>
<proteinExistence type="predicted"/>